<gene>
    <name evidence="2" type="ORF">BBD42_26550</name>
</gene>
<name>A0A1B2DPL9_9BACL</name>
<dbReference type="RefSeq" id="WP_099520660.1">
    <property type="nucleotide sequence ID" value="NZ_CP016808.1"/>
</dbReference>
<accession>A0A1B2DPL9</accession>
<dbReference type="InterPro" id="IPR005646">
    <property type="entry name" value="FapA"/>
</dbReference>
<dbReference type="Pfam" id="PF03961">
    <property type="entry name" value="FapA"/>
    <property type="match status" value="1"/>
</dbReference>
<organism evidence="2">
    <name type="scientific">Paenibacillus sp. BIHB 4019</name>
    <dbReference type="NCBI Taxonomy" id="1870819"/>
    <lineage>
        <taxon>Bacteria</taxon>
        <taxon>Bacillati</taxon>
        <taxon>Bacillota</taxon>
        <taxon>Bacilli</taxon>
        <taxon>Bacillales</taxon>
        <taxon>Paenibacillaceae</taxon>
        <taxon>Paenibacillus</taxon>
    </lineage>
</organism>
<dbReference type="Pfam" id="PF20250">
    <property type="entry name" value="FapA_N"/>
    <property type="match status" value="1"/>
</dbReference>
<dbReference type="PANTHER" id="PTHR38032">
    <property type="entry name" value="POLYMERASE-RELATED"/>
    <property type="match status" value="1"/>
</dbReference>
<sequence>MEGQSLDTIMSVQISADKMSAFLTFKRLTDDFECSVEQLEQFVQSSGVSVGVVPGVLQSICNNPLAFYKEQTLIAEGKPAEVGKDGFVQFIYDMKSKERRPAENEDGTVDFKEMTQLKNVTRGQLIAELVEPVAGEPGMTVTGNEVASKEGKAARFKIGKNVVLNNEQTAMYAALDGLITMTDKDKINVFPIYEVNGDVDYKIGNIDFVGTVVIRGNVLSGFRVKSAGDIRIIGGVEGADLDAEGSIEISGGIMAGNKGFVKAGKNVKCSFIQDGNVIAGDDVLVSQSIMHSNVRAGKNVICSGAKGLIVGGTIQAGERVKARTIGNTMSTATVVEVGVKPEHRSELLELRTKLKQHNESMDKADKALVILDQLAAIGQLTDDKMAMRIKLSATKRQSLTEVEQFRERILDIERTLEDSEQAGVDVNNIIYGGIKIVIGRYTKYIKDPLQRVSFQYLDGDISQVSYRS</sequence>
<dbReference type="AlphaFoldDB" id="A0A1B2DPL9"/>
<dbReference type="PANTHER" id="PTHR38032:SF1">
    <property type="entry name" value="RNA-BINDING PROTEIN KHPB N-TERMINAL DOMAIN-CONTAINING PROTEIN"/>
    <property type="match status" value="1"/>
</dbReference>
<dbReference type="EMBL" id="CP016808">
    <property type="protein sequence ID" value="ANY69649.1"/>
    <property type="molecule type" value="Genomic_DNA"/>
</dbReference>
<dbReference type="InterPro" id="IPR046866">
    <property type="entry name" value="FapA_N"/>
</dbReference>
<reference evidence="2" key="1">
    <citation type="submission" date="2016-08" db="EMBL/GenBank/DDBJ databases">
        <title>Complete Genome Seqeunce of Paenibacillus sp. BIHB 4019 from tea rhizoplane.</title>
        <authorList>
            <person name="Thakur R."/>
            <person name="Swarnkar M.K."/>
            <person name="Gulati A."/>
        </authorList>
    </citation>
    <scope>NUCLEOTIDE SEQUENCE [LARGE SCALE GENOMIC DNA]</scope>
    <source>
        <strain evidence="2">BIHB4019</strain>
    </source>
</reference>
<dbReference type="InterPro" id="IPR046865">
    <property type="entry name" value="FapA_b_solenoid"/>
</dbReference>
<proteinExistence type="predicted"/>
<feature type="domain" description="Flagellar Assembly Protein A N-terminal region" evidence="1">
    <location>
        <begin position="11"/>
        <end position="182"/>
    </location>
</feature>
<evidence type="ECO:0000313" key="2">
    <source>
        <dbReference type="EMBL" id="ANY69649.1"/>
    </source>
</evidence>
<protein>
    <submittedName>
        <fullName evidence="2">Polymerase</fullName>
    </submittedName>
</protein>
<evidence type="ECO:0000259" key="1">
    <source>
        <dbReference type="Pfam" id="PF20250"/>
    </source>
</evidence>